<dbReference type="CDD" id="cd00229">
    <property type="entry name" value="SGNH_hydrolase"/>
    <property type="match status" value="1"/>
</dbReference>
<dbReference type="Pfam" id="PF13472">
    <property type="entry name" value="Lipase_GDSL_2"/>
    <property type="match status" value="1"/>
</dbReference>
<dbReference type="Gene3D" id="3.40.50.1110">
    <property type="entry name" value="SGNH hydrolase"/>
    <property type="match status" value="1"/>
</dbReference>
<evidence type="ECO:0000313" key="2">
    <source>
        <dbReference type="EMBL" id="EDM46269.1"/>
    </source>
</evidence>
<comment type="caution">
    <text evidence="2">The sequence shown here is derived from an EMBL/GenBank/DDBJ whole genome shotgun (WGS) entry which is preliminary data.</text>
</comment>
<evidence type="ECO:0000259" key="1">
    <source>
        <dbReference type="Pfam" id="PF13472"/>
    </source>
</evidence>
<feature type="domain" description="SGNH hydrolase-type esterase" evidence="1">
    <location>
        <begin position="14"/>
        <end position="214"/>
    </location>
</feature>
<dbReference type="InterPro" id="IPR013830">
    <property type="entry name" value="SGNH_hydro"/>
</dbReference>
<dbReference type="SUPFAM" id="SSF52266">
    <property type="entry name" value="SGNH hydrolase"/>
    <property type="match status" value="1"/>
</dbReference>
<keyword evidence="3" id="KW-1185">Reference proteome</keyword>
<gene>
    <name evidence="2" type="ORF">MDG893_13434</name>
</gene>
<dbReference type="STRING" id="443152.MDG893_13434"/>
<evidence type="ECO:0000313" key="3">
    <source>
        <dbReference type="Proteomes" id="UP000005856"/>
    </source>
</evidence>
<dbReference type="eggNOG" id="COG2755">
    <property type="taxonomic scope" value="Bacteria"/>
</dbReference>
<dbReference type="Proteomes" id="UP000005856">
    <property type="component" value="Unassembled WGS sequence"/>
</dbReference>
<protein>
    <recommendedName>
        <fullName evidence="1">SGNH hydrolase-type esterase domain-containing protein</fullName>
    </recommendedName>
</protein>
<organism evidence="2 3">
    <name type="scientific">Marinobacter algicola DG893</name>
    <dbReference type="NCBI Taxonomy" id="443152"/>
    <lineage>
        <taxon>Bacteria</taxon>
        <taxon>Pseudomonadati</taxon>
        <taxon>Pseudomonadota</taxon>
        <taxon>Gammaproteobacteria</taxon>
        <taxon>Pseudomonadales</taxon>
        <taxon>Marinobacteraceae</taxon>
        <taxon>Marinobacter</taxon>
    </lineage>
</organism>
<proteinExistence type="predicted"/>
<name>A6F4N9_9GAMM</name>
<dbReference type="InterPro" id="IPR036514">
    <property type="entry name" value="SGNH_hydro_sf"/>
</dbReference>
<dbReference type="AlphaFoldDB" id="A6F4N9"/>
<dbReference type="GO" id="GO:0016788">
    <property type="term" value="F:hydrolase activity, acting on ester bonds"/>
    <property type="evidence" value="ECO:0007669"/>
    <property type="project" value="UniProtKB-ARBA"/>
</dbReference>
<reference evidence="2 3" key="1">
    <citation type="submission" date="2007-06" db="EMBL/GenBank/DDBJ databases">
        <authorList>
            <person name="Green D."/>
            <person name="Ferriera S."/>
            <person name="Johnson J."/>
            <person name="Kravitz S."/>
            <person name="Beeson K."/>
            <person name="Sutton G."/>
            <person name="Rogers Y.-H."/>
            <person name="Friedman R."/>
            <person name="Frazier M."/>
            <person name="Venter J.C."/>
        </authorList>
    </citation>
    <scope>NUCLEOTIDE SEQUENCE [LARGE SCALE GENOMIC DNA]</scope>
    <source>
        <strain evidence="2 3">DG893</strain>
    </source>
</reference>
<dbReference type="EMBL" id="ABCP01000046">
    <property type="protein sequence ID" value="EDM46269.1"/>
    <property type="molecule type" value="Genomic_DNA"/>
</dbReference>
<sequence length="244" mass="27626">MEASGSHVMNGCIAYGDCNTEGLKDYHEPVWPQIVAEQLGLALTNCGHTMSTTRELLQYAEAFPPSNYQLAFIQYGLVDSWLTFRGAPYVLYYPDSLRGKLARKLVKKLKKWARRFHLQDRWGAVEQVPLDEYLGNIECVLRSAPDTLFALVATSPNLDEHRNPRIERYNEGLRELVMREPNAFFADAYRPLWQQKAQSLMADGTHLTETGHRLLADTVLSALSTYWPTGPDRKPLSSIPSPQG</sequence>
<accession>A6F4N9</accession>